<dbReference type="Proteomes" id="UP000220836">
    <property type="component" value="Unassembled WGS sequence"/>
</dbReference>
<dbReference type="RefSeq" id="WP_097803749.1">
    <property type="nucleotide sequence ID" value="NZ_FXYH01000003.1"/>
</dbReference>
<evidence type="ECO:0000256" key="1">
    <source>
        <dbReference type="SAM" id="SignalP"/>
    </source>
</evidence>
<feature type="signal peptide" evidence="1">
    <location>
        <begin position="1"/>
        <end position="19"/>
    </location>
</feature>
<evidence type="ECO:0000313" key="3">
    <source>
        <dbReference type="Proteomes" id="UP000220836"/>
    </source>
</evidence>
<feature type="chain" id="PRO_5013144860" evidence="1">
    <location>
        <begin position="20"/>
        <end position="123"/>
    </location>
</feature>
<evidence type="ECO:0000313" key="2">
    <source>
        <dbReference type="EMBL" id="SMX37949.1"/>
    </source>
</evidence>
<dbReference type="OrthoDB" id="7875811at2"/>
<reference evidence="2 3" key="1">
    <citation type="submission" date="2017-05" db="EMBL/GenBank/DDBJ databases">
        <authorList>
            <person name="Song R."/>
            <person name="Chenine A.L."/>
            <person name="Ruprecht R.M."/>
        </authorList>
    </citation>
    <scope>NUCLEOTIDE SEQUENCE [LARGE SCALE GENOMIC DNA]</scope>
    <source>
        <strain evidence="2 3">CECT 8663</strain>
    </source>
</reference>
<dbReference type="EMBL" id="FXYH01000003">
    <property type="protein sequence ID" value="SMX37949.1"/>
    <property type="molecule type" value="Genomic_DNA"/>
</dbReference>
<gene>
    <name evidence="2" type="ORF">PEV8663_01255</name>
</gene>
<accession>A0A238K509</accession>
<dbReference type="AlphaFoldDB" id="A0A238K509"/>
<keyword evidence="1" id="KW-0732">Signal</keyword>
<proteinExistence type="predicted"/>
<keyword evidence="3" id="KW-1185">Reference proteome</keyword>
<sequence>MLRNSIFLLCVPFFSLAHAATADTDFVTDAALCPLSSMERHEKGMSFDGQSFWEIEYHCEIDGALPALDWSTDQTFIKAGYCEEPGALMPTVFVFRTFTSEPRVLYVYEGQGGEPVLYHLCNG</sequence>
<name>A0A238K509_9RHOB</name>
<protein>
    <submittedName>
        <fullName evidence="2">Uncharacterized protein</fullName>
    </submittedName>
</protein>
<organism evidence="2 3">
    <name type="scientific">Pelagimonas varians</name>
    <dbReference type="NCBI Taxonomy" id="696760"/>
    <lineage>
        <taxon>Bacteria</taxon>
        <taxon>Pseudomonadati</taxon>
        <taxon>Pseudomonadota</taxon>
        <taxon>Alphaproteobacteria</taxon>
        <taxon>Rhodobacterales</taxon>
        <taxon>Roseobacteraceae</taxon>
        <taxon>Pelagimonas</taxon>
    </lineage>
</organism>